<dbReference type="AlphaFoldDB" id="A0A2C9CVG0"/>
<organism evidence="7 8">
    <name type="scientific">Pontivivens marinum</name>
    <dbReference type="NCBI Taxonomy" id="1690039"/>
    <lineage>
        <taxon>Bacteria</taxon>
        <taxon>Pseudomonadati</taxon>
        <taxon>Pseudomonadota</taxon>
        <taxon>Alphaproteobacteria</taxon>
        <taxon>Rhodobacterales</taxon>
        <taxon>Paracoccaceae</taxon>
        <taxon>Pontivivens</taxon>
    </lineage>
</organism>
<name>A0A2C9CVG0_9RHOB</name>
<feature type="transmembrane region" description="Helical" evidence="6">
    <location>
        <begin position="186"/>
        <end position="209"/>
    </location>
</feature>
<dbReference type="PANTHER" id="PTHR30250">
    <property type="entry name" value="PST FAMILY PREDICTED COLANIC ACID TRANSPORTER"/>
    <property type="match status" value="1"/>
</dbReference>
<dbReference type="EMBL" id="OCTN01000011">
    <property type="protein sequence ID" value="SOH95461.1"/>
    <property type="molecule type" value="Genomic_DNA"/>
</dbReference>
<feature type="transmembrane region" description="Helical" evidence="6">
    <location>
        <begin position="94"/>
        <end position="118"/>
    </location>
</feature>
<gene>
    <name evidence="7" type="ORF">SAMN06273572_11140</name>
</gene>
<comment type="subcellular location">
    <subcellularLocation>
        <location evidence="1">Cell membrane</location>
        <topology evidence="1">Multi-pass membrane protein</topology>
    </subcellularLocation>
</comment>
<evidence type="ECO:0000313" key="8">
    <source>
        <dbReference type="Proteomes" id="UP000220034"/>
    </source>
</evidence>
<keyword evidence="4 6" id="KW-1133">Transmembrane helix</keyword>
<feature type="transmembrane region" description="Helical" evidence="6">
    <location>
        <begin position="373"/>
        <end position="392"/>
    </location>
</feature>
<reference evidence="8" key="1">
    <citation type="submission" date="2017-09" db="EMBL/GenBank/DDBJ databases">
        <authorList>
            <person name="Varghese N."/>
            <person name="Submissions S."/>
        </authorList>
    </citation>
    <scope>NUCLEOTIDE SEQUENCE [LARGE SCALE GENOMIC DNA]</scope>
    <source>
        <strain evidence="8">C7</strain>
    </source>
</reference>
<evidence type="ECO:0000256" key="4">
    <source>
        <dbReference type="ARBA" id="ARBA00022989"/>
    </source>
</evidence>
<dbReference type="PANTHER" id="PTHR30250:SF11">
    <property type="entry name" value="O-ANTIGEN TRANSPORTER-RELATED"/>
    <property type="match status" value="1"/>
</dbReference>
<feature type="transmembrane region" description="Helical" evidence="6">
    <location>
        <begin position="302"/>
        <end position="325"/>
    </location>
</feature>
<evidence type="ECO:0000256" key="3">
    <source>
        <dbReference type="ARBA" id="ARBA00022692"/>
    </source>
</evidence>
<accession>A0A2C9CVG0</accession>
<feature type="transmembrane region" description="Helical" evidence="6">
    <location>
        <begin position="157"/>
        <end position="180"/>
    </location>
</feature>
<keyword evidence="5 6" id="KW-0472">Membrane</keyword>
<protein>
    <submittedName>
        <fullName evidence="7">Membrane protein involved in the export of O-antigen and teichoic acid</fullName>
    </submittedName>
</protein>
<feature type="transmembrane region" description="Helical" evidence="6">
    <location>
        <begin position="398"/>
        <end position="420"/>
    </location>
</feature>
<feature type="transmembrane region" description="Helical" evidence="6">
    <location>
        <begin position="50"/>
        <end position="73"/>
    </location>
</feature>
<keyword evidence="8" id="KW-1185">Reference proteome</keyword>
<evidence type="ECO:0000256" key="2">
    <source>
        <dbReference type="ARBA" id="ARBA00022475"/>
    </source>
</evidence>
<feature type="transmembrane region" description="Helical" evidence="6">
    <location>
        <begin position="21"/>
        <end position="44"/>
    </location>
</feature>
<feature type="transmembrane region" description="Helical" evidence="6">
    <location>
        <begin position="124"/>
        <end position="145"/>
    </location>
</feature>
<feature type="transmembrane region" description="Helical" evidence="6">
    <location>
        <begin position="331"/>
        <end position="352"/>
    </location>
</feature>
<dbReference type="GO" id="GO:0005886">
    <property type="term" value="C:plasma membrane"/>
    <property type="evidence" value="ECO:0007669"/>
    <property type="project" value="UniProtKB-SubCell"/>
</dbReference>
<evidence type="ECO:0000313" key="7">
    <source>
        <dbReference type="EMBL" id="SOH95461.1"/>
    </source>
</evidence>
<evidence type="ECO:0000256" key="1">
    <source>
        <dbReference type="ARBA" id="ARBA00004651"/>
    </source>
</evidence>
<sequence length="429" mass="46480">MSRMQSLLRKLQGSHNTPQALCAMGSQVLTSAANFATTVILARTLGLEDFGQFSVCFLLVMIARNFLNGLILVPMSTIGPKLHDGSIRGYRAFLLLNAVSFCAISSVLLGVIIVPLSFAIGAPWLPGLTLGLIGVNILANGADFIRRYHFVYAAPLRALLVDVVRFGVQISCLAALATIFRDSFTVTTALGAMMVGSFAGIAFGFLFYGPMRWSKRLSRAVWPRHRAFIRWMSASVALDAIQGNAPLFIATALLGESALGLVRAVQSLANILNLPFNALQQIAPALSARILAKQGRHAMRRFLVASTFCALIVLLVVLSSIFSVWDVFVSFAFAIDAGIALPIFLIYCLRNVAMVLRLPVILELQSLEVPKSLALGGFIGACTSIFLSFNFTEHLGAMIVPTVNVSIILITMVIYSASIIRHSRMNKIR</sequence>
<dbReference type="InterPro" id="IPR050833">
    <property type="entry name" value="Poly_Biosynth_Transport"/>
</dbReference>
<evidence type="ECO:0000256" key="5">
    <source>
        <dbReference type="ARBA" id="ARBA00023136"/>
    </source>
</evidence>
<keyword evidence="3 6" id="KW-0812">Transmembrane</keyword>
<dbReference type="Proteomes" id="UP000220034">
    <property type="component" value="Unassembled WGS sequence"/>
</dbReference>
<evidence type="ECO:0000256" key="6">
    <source>
        <dbReference type="SAM" id="Phobius"/>
    </source>
</evidence>
<proteinExistence type="predicted"/>
<keyword evidence="2" id="KW-1003">Cell membrane</keyword>